<sequence length="509" mass="56419">MTEPSPNDNQHNPSPSDLEKTDMKQIQAVDVGASILNGTVDQLQVQDGEDRSVLRKIDLYLLPILAFTYMIQFLDKSCISYAALWGMKTDAHLVNDQYSWLTTIFYLGYMAGEFPINFLFQKFDIARTCGIFIILWGIVLLCMTAGHDFPGLATARLFLGILEAGVSPCFVLLTAMFYRRSEQPLRTSIWFSMNGVANILGGLIAYGIGHINSALPAWKYPFVIFGSVTILWGVFFVIITPSNPTKARWLSAREKEVATLRVLQNETGIDNKSFKMEQVKEALLDVRFWLINLLCLANTIPNGAVSAFAPLIVNGLGFSKLHSTLLGMPSGASQVLGLWISGYLASRFNGIRHFLMIGGLLVALLGGVLIFVLPDSNRIGRLLGYYLLVGFSATFVISLTLLQSNVAGRTKKTIFTSAFFVSYCVGNLIGPQLFFEREAPRYQSGFASMIVCFAVQIIIVSVMYVINARENKRRDRLDVNASENDQTAVVSAGLSDVTDVQNLHFRYVL</sequence>
<feature type="compositionally biased region" description="Polar residues" evidence="7">
    <location>
        <begin position="1"/>
        <end position="15"/>
    </location>
</feature>
<dbReference type="Pfam" id="PF07690">
    <property type="entry name" value="MFS_1"/>
    <property type="match status" value="1"/>
</dbReference>
<feature type="transmembrane region" description="Helical" evidence="8">
    <location>
        <begin position="158"/>
        <end position="178"/>
    </location>
</feature>
<dbReference type="PANTHER" id="PTHR43791:SF97">
    <property type="entry name" value="ALLANTOATE TRANSPORTER, PUTATIVE (AFU_ORTHOLOGUE AFUA_1G14700)-RELATED"/>
    <property type="match status" value="1"/>
</dbReference>
<gene>
    <name evidence="10" type="ORF">N7458_009499</name>
</gene>
<keyword evidence="5 8" id="KW-0472">Membrane</keyword>
<feature type="region of interest" description="Disordered" evidence="7">
    <location>
        <begin position="1"/>
        <end position="21"/>
    </location>
</feature>
<dbReference type="InterPro" id="IPR011701">
    <property type="entry name" value="MFS"/>
</dbReference>
<evidence type="ECO:0000256" key="3">
    <source>
        <dbReference type="ARBA" id="ARBA00022692"/>
    </source>
</evidence>
<keyword evidence="11" id="KW-1185">Reference proteome</keyword>
<proteinExistence type="inferred from homology"/>
<dbReference type="InterPro" id="IPR020846">
    <property type="entry name" value="MFS_dom"/>
</dbReference>
<dbReference type="Gene3D" id="1.20.1250.20">
    <property type="entry name" value="MFS general substrate transporter like domains"/>
    <property type="match status" value="2"/>
</dbReference>
<reference evidence="10" key="1">
    <citation type="submission" date="2022-12" db="EMBL/GenBank/DDBJ databases">
        <authorList>
            <person name="Petersen C."/>
        </authorList>
    </citation>
    <scope>NUCLEOTIDE SEQUENCE</scope>
    <source>
        <strain evidence="10">IBT 16125</strain>
    </source>
</reference>
<dbReference type="EMBL" id="JAPVEA010000008">
    <property type="protein sequence ID" value="KAJ5438501.1"/>
    <property type="molecule type" value="Genomic_DNA"/>
</dbReference>
<dbReference type="SUPFAM" id="SSF103473">
    <property type="entry name" value="MFS general substrate transporter"/>
    <property type="match status" value="1"/>
</dbReference>
<feature type="transmembrane region" description="Helical" evidence="8">
    <location>
        <begin position="354"/>
        <end position="373"/>
    </location>
</feature>
<keyword evidence="4 8" id="KW-1133">Transmembrane helix</keyword>
<reference evidence="10" key="2">
    <citation type="journal article" date="2023" name="IMA Fungus">
        <title>Comparative genomic study of the Penicillium genus elucidates a diverse pangenome and 15 lateral gene transfer events.</title>
        <authorList>
            <person name="Petersen C."/>
            <person name="Sorensen T."/>
            <person name="Nielsen M.R."/>
            <person name="Sondergaard T.E."/>
            <person name="Sorensen J.L."/>
            <person name="Fitzpatrick D.A."/>
            <person name="Frisvad J.C."/>
            <person name="Nielsen K.L."/>
        </authorList>
    </citation>
    <scope>NUCLEOTIDE SEQUENCE</scope>
    <source>
        <strain evidence="10">IBT 16125</strain>
    </source>
</reference>
<feature type="domain" description="Major facilitator superfamily (MFS) profile" evidence="9">
    <location>
        <begin position="61"/>
        <end position="472"/>
    </location>
</feature>
<protein>
    <recommendedName>
        <fullName evidence="9">Major facilitator superfamily (MFS) profile domain-containing protein</fullName>
    </recommendedName>
</protein>
<feature type="transmembrane region" description="Helical" evidence="8">
    <location>
        <begin position="446"/>
        <end position="466"/>
    </location>
</feature>
<organism evidence="10 11">
    <name type="scientific">Penicillium daleae</name>
    <dbReference type="NCBI Taxonomy" id="63821"/>
    <lineage>
        <taxon>Eukaryota</taxon>
        <taxon>Fungi</taxon>
        <taxon>Dikarya</taxon>
        <taxon>Ascomycota</taxon>
        <taxon>Pezizomycotina</taxon>
        <taxon>Eurotiomycetes</taxon>
        <taxon>Eurotiomycetidae</taxon>
        <taxon>Eurotiales</taxon>
        <taxon>Aspergillaceae</taxon>
        <taxon>Penicillium</taxon>
    </lineage>
</organism>
<evidence type="ECO:0000256" key="1">
    <source>
        <dbReference type="ARBA" id="ARBA00004141"/>
    </source>
</evidence>
<dbReference type="AlphaFoldDB" id="A0AAD6BZC2"/>
<comment type="caution">
    <text evidence="10">The sequence shown here is derived from an EMBL/GenBank/DDBJ whole genome shotgun (WGS) entry which is preliminary data.</text>
</comment>
<evidence type="ECO:0000259" key="9">
    <source>
        <dbReference type="PROSITE" id="PS50850"/>
    </source>
</evidence>
<name>A0AAD6BZC2_9EURO</name>
<feature type="transmembrane region" description="Helical" evidence="8">
    <location>
        <begin position="325"/>
        <end position="345"/>
    </location>
</feature>
<dbReference type="GeneID" id="81603124"/>
<feature type="transmembrane region" description="Helical" evidence="8">
    <location>
        <begin position="190"/>
        <end position="208"/>
    </location>
</feature>
<evidence type="ECO:0000313" key="10">
    <source>
        <dbReference type="EMBL" id="KAJ5438501.1"/>
    </source>
</evidence>
<dbReference type="Proteomes" id="UP001213681">
    <property type="component" value="Unassembled WGS sequence"/>
</dbReference>
<dbReference type="GO" id="GO:0022857">
    <property type="term" value="F:transmembrane transporter activity"/>
    <property type="evidence" value="ECO:0007669"/>
    <property type="project" value="InterPro"/>
</dbReference>
<feature type="transmembrane region" description="Helical" evidence="8">
    <location>
        <begin position="220"/>
        <end position="239"/>
    </location>
</feature>
<feature type="transmembrane region" description="Helical" evidence="8">
    <location>
        <begin position="385"/>
        <end position="402"/>
    </location>
</feature>
<feature type="transmembrane region" description="Helical" evidence="8">
    <location>
        <begin position="97"/>
        <end position="116"/>
    </location>
</feature>
<comment type="similarity">
    <text evidence="6">Belongs to the major facilitator superfamily. Allantoate permease family.</text>
</comment>
<evidence type="ECO:0000256" key="4">
    <source>
        <dbReference type="ARBA" id="ARBA00022989"/>
    </source>
</evidence>
<evidence type="ECO:0000256" key="6">
    <source>
        <dbReference type="ARBA" id="ARBA00037968"/>
    </source>
</evidence>
<evidence type="ECO:0000256" key="8">
    <source>
        <dbReference type="SAM" id="Phobius"/>
    </source>
</evidence>
<keyword evidence="2" id="KW-0813">Transport</keyword>
<dbReference type="PROSITE" id="PS50850">
    <property type="entry name" value="MFS"/>
    <property type="match status" value="1"/>
</dbReference>
<dbReference type="RefSeq" id="XP_056761730.1">
    <property type="nucleotide sequence ID" value="XM_056912881.1"/>
</dbReference>
<dbReference type="PANTHER" id="PTHR43791">
    <property type="entry name" value="PERMEASE-RELATED"/>
    <property type="match status" value="1"/>
</dbReference>
<keyword evidence="3 8" id="KW-0812">Transmembrane</keyword>
<evidence type="ECO:0000313" key="11">
    <source>
        <dbReference type="Proteomes" id="UP001213681"/>
    </source>
</evidence>
<evidence type="ECO:0000256" key="5">
    <source>
        <dbReference type="ARBA" id="ARBA00023136"/>
    </source>
</evidence>
<feature type="transmembrane region" description="Helical" evidence="8">
    <location>
        <begin position="59"/>
        <end position="85"/>
    </location>
</feature>
<evidence type="ECO:0000256" key="7">
    <source>
        <dbReference type="SAM" id="MobiDB-lite"/>
    </source>
</evidence>
<feature type="transmembrane region" description="Helical" evidence="8">
    <location>
        <begin position="128"/>
        <end position="146"/>
    </location>
</feature>
<feature type="transmembrane region" description="Helical" evidence="8">
    <location>
        <begin position="414"/>
        <end position="434"/>
    </location>
</feature>
<dbReference type="InterPro" id="IPR036259">
    <property type="entry name" value="MFS_trans_sf"/>
</dbReference>
<dbReference type="GO" id="GO:0016020">
    <property type="term" value="C:membrane"/>
    <property type="evidence" value="ECO:0007669"/>
    <property type="project" value="UniProtKB-SubCell"/>
</dbReference>
<evidence type="ECO:0000256" key="2">
    <source>
        <dbReference type="ARBA" id="ARBA00022448"/>
    </source>
</evidence>
<dbReference type="FunFam" id="1.20.1250.20:FF:000064">
    <property type="entry name" value="MFS allantoate transporter"/>
    <property type="match status" value="1"/>
</dbReference>
<accession>A0AAD6BZC2</accession>
<comment type="subcellular location">
    <subcellularLocation>
        <location evidence="1">Membrane</location>
        <topology evidence="1">Multi-pass membrane protein</topology>
    </subcellularLocation>
</comment>
<feature type="transmembrane region" description="Helical" evidence="8">
    <location>
        <begin position="288"/>
        <end position="313"/>
    </location>
</feature>